<keyword evidence="3" id="KW-1185">Reference proteome</keyword>
<reference evidence="2" key="1">
    <citation type="journal article" date="2014" name="Int. J. Syst. Evol. Microbiol.">
        <title>Complete genome sequence of Corynebacterium casei LMG S-19264T (=DSM 44701T), isolated from a smear-ripened cheese.</title>
        <authorList>
            <consortium name="US DOE Joint Genome Institute (JGI-PGF)"/>
            <person name="Walter F."/>
            <person name="Albersmeier A."/>
            <person name="Kalinowski J."/>
            <person name="Ruckert C."/>
        </authorList>
    </citation>
    <scope>NUCLEOTIDE SEQUENCE</scope>
    <source>
        <strain evidence="2">JCM 4790</strain>
    </source>
</reference>
<protein>
    <submittedName>
        <fullName evidence="2">Uncharacterized protein</fullName>
    </submittedName>
</protein>
<proteinExistence type="predicted"/>
<name>A0A918UAA6_9ACTN</name>
<sequence length="107" mass="11679">MTVTLGELYDVVHHHLERVTPAGLPGDAPFAHALALRQLDTLIGHVHLLLSRPGNRVDDAADTSRHLRDAVGRSAAPPAGCRFPRTARRRTVPSAPRWRPAGRRSST</sequence>
<reference evidence="2" key="2">
    <citation type="submission" date="2020-09" db="EMBL/GenBank/DDBJ databases">
        <authorList>
            <person name="Sun Q."/>
            <person name="Ohkuma M."/>
        </authorList>
    </citation>
    <scope>NUCLEOTIDE SEQUENCE</scope>
    <source>
        <strain evidence="2">JCM 4790</strain>
    </source>
</reference>
<feature type="region of interest" description="Disordered" evidence="1">
    <location>
        <begin position="55"/>
        <end position="107"/>
    </location>
</feature>
<feature type="compositionally biased region" description="Basic and acidic residues" evidence="1">
    <location>
        <begin position="55"/>
        <end position="71"/>
    </location>
</feature>
<evidence type="ECO:0000313" key="2">
    <source>
        <dbReference type="EMBL" id="GGY17983.1"/>
    </source>
</evidence>
<evidence type="ECO:0000256" key="1">
    <source>
        <dbReference type="SAM" id="MobiDB-lite"/>
    </source>
</evidence>
<organism evidence="2 3">
    <name type="scientific">Streptomyces minutiscleroticus</name>
    <dbReference type="NCBI Taxonomy" id="68238"/>
    <lineage>
        <taxon>Bacteria</taxon>
        <taxon>Bacillati</taxon>
        <taxon>Actinomycetota</taxon>
        <taxon>Actinomycetes</taxon>
        <taxon>Kitasatosporales</taxon>
        <taxon>Streptomycetaceae</taxon>
        <taxon>Streptomyces</taxon>
    </lineage>
</organism>
<dbReference type="Proteomes" id="UP000619244">
    <property type="component" value="Unassembled WGS sequence"/>
</dbReference>
<comment type="caution">
    <text evidence="2">The sequence shown here is derived from an EMBL/GenBank/DDBJ whole genome shotgun (WGS) entry which is preliminary data.</text>
</comment>
<dbReference type="EMBL" id="BMVU01000123">
    <property type="protein sequence ID" value="GGY17983.1"/>
    <property type="molecule type" value="Genomic_DNA"/>
</dbReference>
<evidence type="ECO:0000313" key="3">
    <source>
        <dbReference type="Proteomes" id="UP000619244"/>
    </source>
</evidence>
<dbReference type="RefSeq" id="WP_190195300.1">
    <property type="nucleotide sequence ID" value="NZ_BMVU01000123.1"/>
</dbReference>
<gene>
    <name evidence="2" type="ORF">GCM10010358_81620</name>
</gene>
<dbReference type="AlphaFoldDB" id="A0A918UAA6"/>
<accession>A0A918UAA6</accession>